<organism evidence="2 3">
    <name type="scientific">Saponaria officinalis</name>
    <name type="common">Common soapwort</name>
    <name type="synonym">Lychnis saponaria</name>
    <dbReference type="NCBI Taxonomy" id="3572"/>
    <lineage>
        <taxon>Eukaryota</taxon>
        <taxon>Viridiplantae</taxon>
        <taxon>Streptophyta</taxon>
        <taxon>Embryophyta</taxon>
        <taxon>Tracheophyta</taxon>
        <taxon>Spermatophyta</taxon>
        <taxon>Magnoliopsida</taxon>
        <taxon>eudicotyledons</taxon>
        <taxon>Gunneridae</taxon>
        <taxon>Pentapetalae</taxon>
        <taxon>Caryophyllales</taxon>
        <taxon>Caryophyllaceae</taxon>
        <taxon>Caryophylleae</taxon>
        <taxon>Saponaria</taxon>
    </lineage>
</organism>
<reference evidence="2" key="1">
    <citation type="submission" date="2024-03" db="EMBL/GenBank/DDBJ databases">
        <title>WGS assembly of Saponaria officinalis var. Norfolk2.</title>
        <authorList>
            <person name="Jenkins J."/>
            <person name="Shu S."/>
            <person name="Grimwood J."/>
            <person name="Barry K."/>
            <person name="Goodstein D."/>
            <person name="Schmutz J."/>
            <person name="Leebens-Mack J."/>
            <person name="Osbourn A."/>
        </authorList>
    </citation>
    <scope>NUCLEOTIDE SEQUENCE [LARGE SCALE GENOMIC DNA]</scope>
    <source>
        <strain evidence="2">JIC</strain>
    </source>
</reference>
<dbReference type="PANTHER" id="PTHR37610:SF40">
    <property type="entry name" value="OS01G0909600 PROTEIN"/>
    <property type="match status" value="1"/>
</dbReference>
<evidence type="ECO:0000313" key="3">
    <source>
        <dbReference type="Proteomes" id="UP001443914"/>
    </source>
</evidence>
<protein>
    <recommendedName>
        <fullName evidence="1">Retrovirus-related Pol polyprotein from transposon TNT 1-94-like beta-barrel domain-containing protein</fullName>
    </recommendedName>
</protein>
<name>A0AAW1HP68_SAPOF</name>
<dbReference type="EMBL" id="JBDFQZ010000011">
    <property type="protein sequence ID" value="KAK9678096.1"/>
    <property type="molecule type" value="Genomic_DNA"/>
</dbReference>
<accession>A0AAW1HP68</accession>
<dbReference type="Proteomes" id="UP001443914">
    <property type="component" value="Unassembled WGS sequence"/>
</dbReference>
<dbReference type="InterPro" id="IPR054722">
    <property type="entry name" value="PolX-like_BBD"/>
</dbReference>
<evidence type="ECO:0000259" key="1">
    <source>
        <dbReference type="Pfam" id="PF22936"/>
    </source>
</evidence>
<feature type="domain" description="Retrovirus-related Pol polyprotein from transposon TNT 1-94-like beta-barrel" evidence="1">
    <location>
        <begin position="333"/>
        <end position="407"/>
    </location>
</feature>
<dbReference type="Pfam" id="PF22936">
    <property type="entry name" value="Pol_BBD"/>
    <property type="match status" value="1"/>
</dbReference>
<proteinExistence type="predicted"/>
<sequence>MAKNKEGFLDGTCKCPAKTDHKFHQWIRCDLLVMKWILNSVDAKIKDTLLFIQSSKELWTELVERYGQTNNVEIYQIKKDLSTITQENSSLIEYYSLLKRIWENLDSLDPVPLCTCGVLDQCTCHLLKRMLDRESNAKLIQFLMGLNSGYEVVKTNVLSMDHLPPMNKALSLLHKIERQMQIADAVDVLTEANAYVSVQQSDHRSSSFKKPKGHTRNTCFKLNKVSGPGKLRGSGSTNNYSVSAKHAAHAADVVTAADSVFDAVHASPLDSAVDALDQSVVADIIKSVTHNVLKAFTEHSTSSDSYLHAANFAGTTQSFSVFSASNTDNIWQWIVDTGASDHMTSHLDMLHDVKVLPKPLIVGLPDGSFKMVHKIGKAVLSSSIILHRVLLVPDFKQNLLSVGRLIDDNNLPAVFDTTKCIFQDLSSKVVVGTTRRHGDLYWFC</sequence>
<gene>
    <name evidence="2" type="ORF">RND81_11G187800</name>
</gene>
<dbReference type="AlphaFoldDB" id="A0AAW1HP68"/>
<dbReference type="PANTHER" id="PTHR37610">
    <property type="entry name" value="CCHC-TYPE DOMAIN-CONTAINING PROTEIN"/>
    <property type="match status" value="1"/>
</dbReference>
<evidence type="ECO:0000313" key="2">
    <source>
        <dbReference type="EMBL" id="KAK9678096.1"/>
    </source>
</evidence>
<comment type="caution">
    <text evidence="2">The sequence shown here is derived from an EMBL/GenBank/DDBJ whole genome shotgun (WGS) entry which is preliminary data.</text>
</comment>
<keyword evidence="3" id="KW-1185">Reference proteome</keyword>